<keyword evidence="1" id="KW-0472">Membrane</keyword>
<evidence type="ECO:0000256" key="1">
    <source>
        <dbReference type="SAM" id="Phobius"/>
    </source>
</evidence>
<dbReference type="STRING" id="1550241.MA03_06160"/>
<evidence type="ECO:0000313" key="3">
    <source>
        <dbReference type="Proteomes" id="UP000067434"/>
    </source>
</evidence>
<evidence type="ECO:0000313" key="2">
    <source>
        <dbReference type="EMBL" id="AKG38914.1"/>
    </source>
</evidence>
<dbReference type="KEGG" id="thf:MA03_06160"/>
<feature type="transmembrane region" description="Helical" evidence="1">
    <location>
        <begin position="174"/>
        <end position="196"/>
    </location>
</feature>
<feature type="transmembrane region" description="Helical" evidence="1">
    <location>
        <begin position="234"/>
        <end position="253"/>
    </location>
</feature>
<dbReference type="PATRIC" id="fig|1550241.5.peg.1280"/>
<proteinExistence type="predicted"/>
<dbReference type="Proteomes" id="UP000067434">
    <property type="component" value="Chromosome"/>
</dbReference>
<dbReference type="HOGENOM" id="CLU_1056112_0_0_2"/>
<gene>
    <name evidence="2" type="ORF">MA03_06160</name>
</gene>
<keyword evidence="1" id="KW-0812">Transmembrane</keyword>
<dbReference type="EMBL" id="CP009961">
    <property type="protein sequence ID" value="AKG38914.1"/>
    <property type="molecule type" value="Genomic_DNA"/>
</dbReference>
<keyword evidence="1" id="KW-1133">Transmembrane helix</keyword>
<feature type="transmembrane region" description="Helical" evidence="1">
    <location>
        <begin position="6"/>
        <end position="29"/>
    </location>
</feature>
<dbReference type="AlphaFoldDB" id="A0A0F7FHV0"/>
<sequence length="263" mass="28260">MVDIMLLADYAAGLAAIIYILSGSVKWILGKRREAIESLEAVVDILIHLLALQVIFWIADLIASYIQIPLSFNATGTVSEKISYSSSVFWEASQKAISTIMYVQTERALLASAPLTSPLSSVLGAATGWAISELSILAIFYMHLSYAAKFFSVLAPYLALIGSILLPVPKIRRVGASLLAIYLATSISFILSAQIVSRDLEKIPEISPLNPVDWISVSSKVSDITIKLGESATLIALAFSISIVAGYGLAGVFDSIYVSVVRI</sequence>
<reference evidence="2 3" key="1">
    <citation type="journal article" date="2015" name="Stand. Genomic Sci.">
        <title>Complete genome sequence of and proposal of Thermofilum uzonense sp. nov. a novel hyperthermophilic crenarchaeon and emended description of the genus Thermofilum.</title>
        <authorList>
            <person name="Toshchakov S.V."/>
            <person name="Korzhenkov A.A."/>
            <person name="Samarov N.I."/>
            <person name="Mazunin I.O."/>
            <person name="Mozhey O.I."/>
            <person name="Shmyr I.S."/>
            <person name="Derbikova K.S."/>
            <person name="Taranov E.A."/>
            <person name="Dominova I.N."/>
            <person name="Bonch-Osmolovskaya E.A."/>
            <person name="Patrushev M.V."/>
            <person name="Podosokorskaya O.A."/>
            <person name="Kublanov I.V."/>
        </authorList>
    </citation>
    <scope>NUCLEOTIDE SEQUENCE [LARGE SCALE GENOMIC DNA]</scope>
    <source>
        <strain evidence="2 3">1807-2</strain>
    </source>
</reference>
<organism evidence="2 3">
    <name type="scientific">Infirmifilum uzonense</name>
    <dbReference type="NCBI Taxonomy" id="1550241"/>
    <lineage>
        <taxon>Archaea</taxon>
        <taxon>Thermoproteota</taxon>
        <taxon>Thermoprotei</taxon>
        <taxon>Thermofilales</taxon>
        <taxon>Thermofilaceae</taxon>
        <taxon>Infirmifilum</taxon>
    </lineage>
</organism>
<keyword evidence="3" id="KW-1185">Reference proteome</keyword>
<protein>
    <submittedName>
        <fullName evidence="2">Uncharacterized protein</fullName>
    </submittedName>
</protein>
<feature type="transmembrane region" description="Helical" evidence="1">
    <location>
        <begin position="150"/>
        <end position="168"/>
    </location>
</feature>
<name>A0A0F7FHV0_9CREN</name>
<accession>A0A0F7FHV0</accession>